<protein>
    <submittedName>
        <fullName evidence="7">Cyclin-dependent kinase 5 homolog</fullName>
    </submittedName>
</protein>
<dbReference type="GO" id="GO:0097527">
    <property type="term" value="P:necroptotic signaling pathway"/>
    <property type="evidence" value="ECO:0007669"/>
    <property type="project" value="TreeGrafter"/>
</dbReference>
<dbReference type="SUPFAM" id="SSF56112">
    <property type="entry name" value="Protein kinase-like (PK-like)"/>
    <property type="match status" value="1"/>
</dbReference>
<dbReference type="Gene3D" id="3.30.200.20">
    <property type="entry name" value="Phosphorylase Kinase, domain 1"/>
    <property type="match status" value="1"/>
</dbReference>
<feature type="binding site" evidence="3">
    <location>
        <position position="33"/>
    </location>
    <ligand>
        <name>ATP</name>
        <dbReference type="ChEBI" id="CHEBI:30616"/>
    </ligand>
</feature>
<evidence type="ECO:0000256" key="1">
    <source>
        <dbReference type="ARBA" id="ARBA00022741"/>
    </source>
</evidence>
<keyword evidence="6" id="KW-1185">Reference proteome</keyword>
<proteinExistence type="predicted"/>
<organism evidence="6 7">
    <name type="scientific">Actinia tenebrosa</name>
    <name type="common">Australian red waratah sea anemone</name>
    <dbReference type="NCBI Taxonomy" id="6105"/>
    <lineage>
        <taxon>Eukaryota</taxon>
        <taxon>Metazoa</taxon>
        <taxon>Cnidaria</taxon>
        <taxon>Anthozoa</taxon>
        <taxon>Hexacorallia</taxon>
        <taxon>Actiniaria</taxon>
        <taxon>Actiniidae</taxon>
        <taxon>Actinia</taxon>
    </lineage>
</organism>
<dbReference type="InterPro" id="IPR051681">
    <property type="entry name" value="Ser/Thr_Kinases-Pseudokinases"/>
</dbReference>
<dbReference type="PANTHER" id="PTHR44329:SF298">
    <property type="entry name" value="MIXED LINEAGE KINASE DOMAIN-LIKE PROTEIN"/>
    <property type="match status" value="1"/>
</dbReference>
<dbReference type="OrthoDB" id="5987180at2759"/>
<dbReference type="InterPro" id="IPR011009">
    <property type="entry name" value="Kinase-like_dom_sf"/>
</dbReference>
<dbReference type="GeneID" id="116289327"/>
<feature type="coiled-coil region" evidence="4">
    <location>
        <begin position="316"/>
        <end position="343"/>
    </location>
</feature>
<dbReference type="PROSITE" id="PS00107">
    <property type="entry name" value="PROTEIN_KINASE_ATP"/>
    <property type="match status" value="1"/>
</dbReference>
<dbReference type="PROSITE" id="PS00109">
    <property type="entry name" value="PROTEIN_KINASE_TYR"/>
    <property type="match status" value="1"/>
</dbReference>
<dbReference type="KEGG" id="aten:116289327"/>
<dbReference type="AlphaFoldDB" id="A0A6P8HHI9"/>
<dbReference type="GO" id="GO:0004672">
    <property type="term" value="F:protein kinase activity"/>
    <property type="evidence" value="ECO:0007669"/>
    <property type="project" value="InterPro"/>
</dbReference>
<reference evidence="7" key="1">
    <citation type="submission" date="2025-08" db="UniProtKB">
        <authorList>
            <consortium name="RefSeq"/>
        </authorList>
    </citation>
    <scope>IDENTIFICATION</scope>
</reference>
<dbReference type="InterPro" id="IPR008266">
    <property type="entry name" value="Tyr_kinase_AS"/>
</dbReference>
<name>A0A6P8HHI9_ACTTE</name>
<sequence>MGQNHVRFIQNLGSGSYGEVYKAKWDGKIVAAKRIHPLLVRFDPGGENGVVARFVNECELLRRLDHPNILKVLHIIHEPKKPPILITELLDCDLGKHFSENEAVIPLEELVTIMLDVAKGLEYLHLQDVPIIHRDLCPKNILLDKSNPALLRAKICDIGLAKITNDISREFSPVPGTQAYMAPETYGGLNSLYSIQTVRYGTEIDVFSFGMTLLEGIIGKPPFPKENPLAKDEEATVHSQLQADLREMGEDNPLRQLVFDCLEDNPEQRPRAEEIVKTLSDDGFLKEIVKYDFQSQKRKVCEDFHHWIPVRRRTIRELEEMNLDEMTAALDELHRKANIATAAGASTSVLATGLVVGGFIGSFFTFGATIPIMIAGGSIAAAG</sequence>
<keyword evidence="4" id="KW-0175">Coiled coil</keyword>
<feature type="non-terminal residue" evidence="7">
    <location>
        <position position="383"/>
    </location>
</feature>
<keyword evidence="1 3" id="KW-0547">Nucleotide-binding</keyword>
<dbReference type="PANTHER" id="PTHR44329">
    <property type="entry name" value="SERINE/THREONINE-PROTEIN KINASE TNNI3K-RELATED"/>
    <property type="match status" value="1"/>
</dbReference>
<evidence type="ECO:0000256" key="4">
    <source>
        <dbReference type="SAM" id="Coils"/>
    </source>
</evidence>
<dbReference type="RefSeq" id="XP_031552077.1">
    <property type="nucleotide sequence ID" value="XM_031696217.1"/>
</dbReference>
<dbReference type="PROSITE" id="PS50011">
    <property type="entry name" value="PROTEIN_KINASE_DOM"/>
    <property type="match status" value="1"/>
</dbReference>
<evidence type="ECO:0000313" key="7">
    <source>
        <dbReference type="RefSeq" id="XP_031552077.1"/>
    </source>
</evidence>
<dbReference type="InParanoid" id="A0A6P8HHI9"/>
<feature type="domain" description="Protein kinase" evidence="5">
    <location>
        <begin position="6"/>
        <end position="285"/>
    </location>
</feature>
<evidence type="ECO:0000313" key="6">
    <source>
        <dbReference type="Proteomes" id="UP000515163"/>
    </source>
</evidence>
<evidence type="ECO:0000256" key="3">
    <source>
        <dbReference type="PROSITE-ProRule" id="PRU10141"/>
    </source>
</evidence>
<dbReference type="Gene3D" id="1.10.510.10">
    <property type="entry name" value="Transferase(Phosphotransferase) domain 1"/>
    <property type="match status" value="1"/>
</dbReference>
<dbReference type="GO" id="GO:0005524">
    <property type="term" value="F:ATP binding"/>
    <property type="evidence" value="ECO:0007669"/>
    <property type="project" value="UniProtKB-UniRule"/>
</dbReference>
<keyword evidence="7" id="KW-0418">Kinase</keyword>
<accession>A0A6P8HHI9</accession>
<dbReference type="InterPro" id="IPR017441">
    <property type="entry name" value="Protein_kinase_ATP_BS"/>
</dbReference>
<dbReference type="Pfam" id="PF00069">
    <property type="entry name" value="Pkinase"/>
    <property type="match status" value="1"/>
</dbReference>
<keyword evidence="2 3" id="KW-0067">ATP-binding</keyword>
<dbReference type="Proteomes" id="UP000515163">
    <property type="component" value="Unplaced"/>
</dbReference>
<keyword evidence="7" id="KW-0808">Transferase</keyword>
<gene>
    <name evidence="7" type="primary">LOC116289327</name>
</gene>
<evidence type="ECO:0000256" key="2">
    <source>
        <dbReference type="ARBA" id="ARBA00022840"/>
    </source>
</evidence>
<evidence type="ECO:0000259" key="5">
    <source>
        <dbReference type="PROSITE" id="PS50011"/>
    </source>
</evidence>
<dbReference type="InterPro" id="IPR000719">
    <property type="entry name" value="Prot_kinase_dom"/>
</dbReference>